<reference evidence="3" key="1">
    <citation type="submission" date="2022-11" db="UniProtKB">
        <authorList>
            <consortium name="WormBaseParasite"/>
        </authorList>
    </citation>
    <scope>IDENTIFICATION</scope>
</reference>
<protein>
    <submittedName>
        <fullName evidence="3">HAT C-terminal dimerisation domain-containing protein</fullName>
    </submittedName>
</protein>
<dbReference type="InterPro" id="IPR008906">
    <property type="entry name" value="HATC_C_dom"/>
</dbReference>
<dbReference type="AlphaFoldDB" id="A0A915E9Q2"/>
<dbReference type="InterPro" id="IPR012337">
    <property type="entry name" value="RNaseH-like_sf"/>
</dbReference>
<evidence type="ECO:0000313" key="2">
    <source>
        <dbReference type="Proteomes" id="UP000887574"/>
    </source>
</evidence>
<proteinExistence type="predicted"/>
<accession>A0A915E9Q2</accession>
<dbReference type="WBParaSite" id="jg4030">
    <property type="protein sequence ID" value="jg4030"/>
    <property type="gene ID" value="jg4030"/>
</dbReference>
<keyword evidence="2" id="KW-1185">Reference proteome</keyword>
<dbReference type="Proteomes" id="UP000887574">
    <property type="component" value="Unplaced"/>
</dbReference>
<evidence type="ECO:0000313" key="3">
    <source>
        <dbReference type="WBParaSite" id="jg4030"/>
    </source>
</evidence>
<sequence>MMQFSAGVPIAKFQRIGWKDIAKLALEILAITGTNTPVERVFSQCGLATARHRNRTNCQLLDSQLIVYLNSYCYEK</sequence>
<dbReference type="Pfam" id="PF05699">
    <property type="entry name" value="Dimer_Tnp_hAT"/>
    <property type="match status" value="1"/>
</dbReference>
<evidence type="ECO:0000259" key="1">
    <source>
        <dbReference type="Pfam" id="PF05699"/>
    </source>
</evidence>
<dbReference type="GO" id="GO:0046983">
    <property type="term" value="F:protein dimerization activity"/>
    <property type="evidence" value="ECO:0007669"/>
    <property type="project" value="InterPro"/>
</dbReference>
<feature type="domain" description="HAT C-terminal dimerisation" evidence="1">
    <location>
        <begin position="21"/>
        <end position="66"/>
    </location>
</feature>
<dbReference type="SUPFAM" id="SSF53098">
    <property type="entry name" value="Ribonuclease H-like"/>
    <property type="match status" value="1"/>
</dbReference>
<organism evidence="2 3">
    <name type="scientific">Ditylenchus dipsaci</name>
    <dbReference type="NCBI Taxonomy" id="166011"/>
    <lineage>
        <taxon>Eukaryota</taxon>
        <taxon>Metazoa</taxon>
        <taxon>Ecdysozoa</taxon>
        <taxon>Nematoda</taxon>
        <taxon>Chromadorea</taxon>
        <taxon>Rhabditida</taxon>
        <taxon>Tylenchina</taxon>
        <taxon>Tylenchomorpha</taxon>
        <taxon>Sphaerularioidea</taxon>
        <taxon>Anguinidae</taxon>
        <taxon>Anguininae</taxon>
        <taxon>Ditylenchus</taxon>
    </lineage>
</organism>
<name>A0A915E9Q2_9BILA</name>